<organism evidence="1 2">
    <name type="scientific">Priapulus caudatus</name>
    <name type="common">Priapulid worm</name>
    <dbReference type="NCBI Taxonomy" id="37621"/>
    <lineage>
        <taxon>Eukaryota</taxon>
        <taxon>Metazoa</taxon>
        <taxon>Ecdysozoa</taxon>
        <taxon>Scalidophora</taxon>
        <taxon>Priapulida</taxon>
        <taxon>Priapulimorpha</taxon>
        <taxon>Priapulimorphida</taxon>
        <taxon>Priapulidae</taxon>
        <taxon>Priapulus</taxon>
    </lineage>
</organism>
<reference evidence="2" key="1">
    <citation type="submission" date="2025-08" db="UniProtKB">
        <authorList>
            <consortium name="RefSeq"/>
        </authorList>
    </citation>
    <scope>IDENTIFICATION</scope>
</reference>
<keyword evidence="1" id="KW-1185">Reference proteome</keyword>
<dbReference type="Proteomes" id="UP000695022">
    <property type="component" value="Unplaced"/>
</dbReference>
<name>A0ABM1EVQ5_PRICU</name>
<evidence type="ECO:0000313" key="1">
    <source>
        <dbReference type="Proteomes" id="UP000695022"/>
    </source>
</evidence>
<dbReference type="GeneID" id="106816216"/>
<proteinExistence type="predicted"/>
<dbReference type="PANTHER" id="PTHR47331:SF1">
    <property type="entry name" value="GAG-LIKE PROTEIN"/>
    <property type="match status" value="1"/>
</dbReference>
<protein>
    <submittedName>
        <fullName evidence="2">Uncharacterized protein LOC106816216</fullName>
    </submittedName>
</protein>
<sequence length="147" mass="16727">MTVHLFGAASSPSCANLALKKTATDSRDEYNSTVTNTVVRNFYVDDCLKFVSEEDEAMILAHSLRKLLKDRGWKLTKFVNTSQKLLESISPEERAKEIRELDFDRETLPAERALGVYWTVEEDTLGFRTDVTKILLNSSEAQLQVHQ</sequence>
<accession>A0ABM1EVQ5</accession>
<gene>
    <name evidence="2" type="primary">LOC106816216</name>
</gene>
<evidence type="ECO:0000313" key="2">
    <source>
        <dbReference type="RefSeq" id="XP_014676276.1"/>
    </source>
</evidence>
<dbReference type="RefSeq" id="XP_014676276.1">
    <property type="nucleotide sequence ID" value="XM_014820790.1"/>
</dbReference>
<dbReference type="PANTHER" id="PTHR47331">
    <property type="entry name" value="PHD-TYPE DOMAIN-CONTAINING PROTEIN"/>
    <property type="match status" value="1"/>
</dbReference>